<evidence type="ECO:0000313" key="1">
    <source>
        <dbReference type="EMBL" id="MDP5182289.1"/>
    </source>
</evidence>
<gene>
    <name evidence="1" type="ORF">QOZ88_06535</name>
</gene>
<keyword evidence="2" id="KW-1185">Reference proteome</keyword>
<name>A0ABT9IAU5_9ACTN</name>
<dbReference type="InterPro" id="IPR023833">
    <property type="entry name" value="Signal_pept_SipW-depend-type"/>
</dbReference>
<dbReference type="Pfam" id="PF12389">
    <property type="entry name" value="Peptidase_M73"/>
    <property type="match status" value="1"/>
</dbReference>
<evidence type="ECO:0000313" key="2">
    <source>
        <dbReference type="Proteomes" id="UP001233673"/>
    </source>
</evidence>
<dbReference type="InterPro" id="IPR022121">
    <property type="entry name" value="Peptidase_M73_camelysin"/>
</dbReference>
<sequence length="201" mass="19650">MSTRTTATASTARKVVGSLGVIGAAAAVAGLGTFGSFTDSTSVDTTISSGRVSIDLTEPVAIPVTTAGFVPGDVLTRPVTLVNDGDTALGAVNLSATAAASSVLTSDAAKGLQLTLKSCPVAWTQGSTASTWTCAGGETTLGSGAVLAPIALGAVNSLNVGGTDHLAFSISLPTTADNAFQGKTAALTLTFTGTQRSGTAR</sequence>
<proteinExistence type="predicted"/>
<accession>A0ABT9IAU5</accession>
<organism evidence="1 2">
    <name type="scientific">Blastococcus carthaginiensis</name>
    <dbReference type="NCBI Taxonomy" id="3050034"/>
    <lineage>
        <taxon>Bacteria</taxon>
        <taxon>Bacillati</taxon>
        <taxon>Actinomycetota</taxon>
        <taxon>Actinomycetes</taxon>
        <taxon>Geodermatophilales</taxon>
        <taxon>Geodermatophilaceae</taxon>
        <taxon>Blastococcus</taxon>
    </lineage>
</organism>
<dbReference type="Proteomes" id="UP001233673">
    <property type="component" value="Unassembled WGS sequence"/>
</dbReference>
<dbReference type="RefSeq" id="WP_305998985.1">
    <property type="nucleotide sequence ID" value="NZ_JASNFN010000004.1"/>
</dbReference>
<dbReference type="EMBL" id="JASNFN010000004">
    <property type="protein sequence ID" value="MDP5182289.1"/>
    <property type="molecule type" value="Genomic_DNA"/>
</dbReference>
<comment type="caution">
    <text evidence="1">The sequence shown here is derived from an EMBL/GenBank/DDBJ whole genome shotgun (WGS) entry which is preliminary data.</text>
</comment>
<reference evidence="2" key="1">
    <citation type="submission" date="2023-05" db="EMBL/GenBank/DDBJ databases">
        <title>Draft genome of Pseudofrankia sp. BMG5.37.</title>
        <authorList>
            <person name="Gtari M."/>
            <person name="Ghodhbane F."/>
            <person name="Sbissi I."/>
        </authorList>
    </citation>
    <scope>NUCLEOTIDE SEQUENCE [LARGE SCALE GENOMIC DNA]</scope>
    <source>
        <strain evidence="2">BMG 814</strain>
    </source>
</reference>
<dbReference type="NCBIfam" id="TIGR04088">
    <property type="entry name" value="cognate_SipW"/>
    <property type="match status" value="1"/>
</dbReference>
<protein>
    <submittedName>
        <fullName evidence="1">TasA family protein</fullName>
    </submittedName>
</protein>